<protein>
    <recommendedName>
        <fullName evidence="5">5-formyltetrahydrofolate cyclo-ligase</fullName>
        <ecNumber evidence="5">6.3.3.2</ecNumber>
    </recommendedName>
</protein>
<keyword evidence="5" id="KW-0479">Metal-binding</keyword>
<dbReference type="EC" id="6.3.3.2" evidence="5"/>
<dbReference type="Pfam" id="PF01812">
    <property type="entry name" value="5-FTHF_cyc-lig"/>
    <property type="match status" value="1"/>
</dbReference>
<dbReference type="Gene3D" id="3.40.50.10420">
    <property type="entry name" value="NagB/RpiA/CoA transferase-like"/>
    <property type="match status" value="1"/>
</dbReference>
<accession>A0A7H0SMV6</accession>
<comment type="similarity">
    <text evidence="1 5">Belongs to the 5-formyltetrahydrofolate cyclo-ligase family.</text>
</comment>
<sequence length="201" mass="22441">MNSSEAKKQLRRQCQQKRIELSTHPELLEQLNKELCEQLASFLDDHRCKAVAAYSPTVVEPGGDVLLDFLRHEVSEIWLPISQPRGVLEWAHYDPSELLRPGKLGIMEPTGPRISTEQLQHCDVFFIPALACHPTGVRLGQGAGYYDRALSYLSQRSHPPLTVALLHPGEISTKVPIEPHDQPVQCILTAKGTIPMPIESV</sequence>
<gene>
    <name evidence="6" type="ORF">GP475_03885</name>
</gene>
<dbReference type="GO" id="GO:0030272">
    <property type="term" value="F:5-formyltetrahydrofolate cyclo-ligase activity"/>
    <property type="evidence" value="ECO:0007669"/>
    <property type="project" value="UniProtKB-EC"/>
</dbReference>
<dbReference type="InterPro" id="IPR037171">
    <property type="entry name" value="NagB/RpiA_transferase-like"/>
</dbReference>
<evidence type="ECO:0000256" key="4">
    <source>
        <dbReference type="PIRSR" id="PIRSR006806-1"/>
    </source>
</evidence>
<dbReference type="Proteomes" id="UP000516320">
    <property type="component" value="Chromosome"/>
</dbReference>
<dbReference type="PIRSF" id="PIRSF006806">
    <property type="entry name" value="FTHF_cligase"/>
    <property type="match status" value="1"/>
</dbReference>
<dbReference type="AlphaFoldDB" id="A0A7H0SMV6"/>
<dbReference type="KEGG" id="cpoy:GP475_03885"/>
<keyword evidence="3 4" id="KW-0067">ATP-binding</keyword>
<feature type="binding site" evidence="4">
    <location>
        <begin position="138"/>
        <end position="146"/>
    </location>
    <ligand>
        <name>ATP</name>
        <dbReference type="ChEBI" id="CHEBI:30616"/>
    </ligand>
</feature>
<dbReference type="EMBL" id="CP046884">
    <property type="protein sequence ID" value="QNQ89881.1"/>
    <property type="molecule type" value="Genomic_DNA"/>
</dbReference>
<dbReference type="RefSeq" id="WP_187975339.1">
    <property type="nucleotide sequence ID" value="NZ_CP046884.1"/>
</dbReference>
<dbReference type="PANTHER" id="PTHR23407:SF1">
    <property type="entry name" value="5-FORMYLTETRAHYDROFOLATE CYCLO-LIGASE"/>
    <property type="match status" value="1"/>
</dbReference>
<dbReference type="InterPro" id="IPR024185">
    <property type="entry name" value="FTHF_cligase-like_sf"/>
</dbReference>
<dbReference type="SUPFAM" id="SSF100950">
    <property type="entry name" value="NagB/RpiA/CoA transferase-like"/>
    <property type="match status" value="1"/>
</dbReference>
<evidence type="ECO:0000313" key="6">
    <source>
        <dbReference type="EMBL" id="QNQ89881.1"/>
    </source>
</evidence>
<evidence type="ECO:0000256" key="1">
    <source>
        <dbReference type="ARBA" id="ARBA00010638"/>
    </source>
</evidence>
<dbReference type="PANTHER" id="PTHR23407">
    <property type="entry name" value="ATPASE INHIBITOR/5-FORMYLTETRAHYDROFOLATE CYCLO-LIGASE"/>
    <property type="match status" value="1"/>
</dbReference>
<keyword evidence="6" id="KW-0436">Ligase</keyword>
<dbReference type="GO" id="GO:0035999">
    <property type="term" value="P:tetrahydrofolate interconversion"/>
    <property type="evidence" value="ECO:0007669"/>
    <property type="project" value="TreeGrafter"/>
</dbReference>
<comment type="catalytic activity">
    <reaction evidence="5">
        <text>(6S)-5-formyl-5,6,7,8-tetrahydrofolate + ATP = (6R)-5,10-methenyltetrahydrofolate + ADP + phosphate</text>
        <dbReference type="Rhea" id="RHEA:10488"/>
        <dbReference type="ChEBI" id="CHEBI:30616"/>
        <dbReference type="ChEBI" id="CHEBI:43474"/>
        <dbReference type="ChEBI" id="CHEBI:57455"/>
        <dbReference type="ChEBI" id="CHEBI:57457"/>
        <dbReference type="ChEBI" id="CHEBI:456216"/>
        <dbReference type="EC" id="6.3.3.2"/>
    </reaction>
</comment>
<evidence type="ECO:0000313" key="7">
    <source>
        <dbReference type="Proteomes" id="UP000516320"/>
    </source>
</evidence>
<comment type="cofactor">
    <cofactor evidence="5">
        <name>Mg(2+)</name>
        <dbReference type="ChEBI" id="CHEBI:18420"/>
    </cofactor>
</comment>
<evidence type="ECO:0000256" key="3">
    <source>
        <dbReference type="ARBA" id="ARBA00022840"/>
    </source>
</evidence>
<dbReference type="GO" id="GO:0046872">
    <property type="term" value="F:metal ion binding"/>
    <property type="evidence" value="ECO:0007669"/>
    <property type="project" value="UniProtKB-KW"/>
</dbReference>
<keyword evidence="2 4" id="KW-0547">Nucleotide-binding</keyword>
<reference evidence="6 7" key="1">
    <citation type="submission" date="2019-12" db="EMBL/GenBank/DDBJ databases">
        <title>Corynebacterium sp. nov., isolated from feces of the Anser Albifrons in China.</title>
        <authorList>
            <person name="Liu Q."/>
        </authorList>
    </citation>
    <scope>NUCLEOTIDE SEQUENCE [LARGE SCALE GENOMIC DNA]</scope>
    <source>
        <strain evidence="6 7">4H37-19</strain>
    </source>
</reference>
<dbReference type="InterPro" id="IPR002698">
    <property type="entry name" value="FTHF_cligase"/>
</dbReference>
<evidence type="ECO:0000256" key="5">
    <source>
        <dbReference type="RuleBase" id="RU361279"/>
    </source>
</evidence>
<feature type="binding site" evidence="4">
    <location>
        <position position="60"/>
    </location>
    <ligand>
        <name>substrate</name>
    </ligand>
</feature>
<proteinExistence type="inferred from homology"/>
<organism evidence="6 7">
    <name type="scientific">Corynebacterium poyangense</name>
    <dbReference type="NCBI Taxonomy" id="2684405"/>
    <lineage>
        <taxon>Bacteria</taxon>
        <taxon>Bacillati</taxon>
        <taxon>Actinomycetota</taxon>
        <taxon>Actinomycetes</taxon>
        <taxon>Mycobacteriales</taxon>
        <taxon>Corynebacteriaceae</taxon>
        <taxon>Corynebacterium</taxon>
    </lineage>
</organism>
<dbReference type="GO" id="GO:0009396">
    <property type="term" value="P:folic acid-containing compound biosynthetic process"/>
    <property type="evidence" value="ECO:0007669"/>
    <property type="project" value="TreeGrafter"/>
</dbReference>
<keyword evidence="5" id="KW-0460">Magnesium</keyword>
<keyword evidence="7" id="KW-1185">Reference proteome</keyword>
<feature type="binding site" evidence="4">
    <location>
        <begin position="7"/>
        <end position="11"/>
    </location>
    <ligand>
        <name>ATP</name>
        <dbReference type="ChEBI" id="CHEBI:30616"/>
    </ligand>
</feature>
<dbReference type="NCBIfam" id="TIGR02727">
    <property type="entry name" value="MTHFS_bact"/>
    <property type="match status" value="1"/>
</dbReference>
<dbReference type="GO" id="GO:0005524">
    <property type="term" value="F:ATP binding"/>
    <property type="evidence" value="ECO:0007669"/>
    <property type="project" value="UniProtKB-KW"/>
</dbReference>
<name>A0A7H0SMV6_9CORY</name>
<evidence type="ECO:0000256" key="2">
    <source>
        <dbReference type="ARBA" id="ARBA00022741"/>
    </source>
</evidence>